<dbReference type="Proteomes" id="UP000009168">
    <property type="component" value="Unassembled WGS sequence"/>
</dbReference>
<name>W7XAW5_TETTS</name>
<dbReference type="RefSeq" id="XP_012650935.1">
    <property type="nucleotide sequence ID" value="XM_012795481.1"/>
</dbReference>
<proteinExistence type="predicted"/>
<protein>
    <submittedName>
        <fullName evidence="1">Uncharacterized protein</fullName>
    </submittedName>
</protein>
<organism evidence="1 2">
    <name type="scientific">Tetrahymena thermophila (strain SB210)</name>
    <dbReference type="NCBI Taxonomy" id="312017"/>
    <lineage>
        <taxon>Eukaryota</taxon>
        <taxon>Sar</taxon>
        <taxon>Alveolata</taxon>
        <taxon>Ciliophora</taxon>
        <taxon>Intramacronucleata</taxon>
        <taxon>Oligohymenophorea</taxon>
        <taxon>Hymenostomatida</taxon>
        <taxon>Tetrahymenina</taxon>
        <taxon>Tetrahymenidae</taxon>
        <taxon>Tetrahymena</taxon>
    </lineage>
</organism>
<dbReference type="EMBL" id="GG662854">
    <property type="protein sequence ID" value="EWS76525.1"/>
    <property type="molecule type" value="Genomic_DNA"/>
</dbReference>
<dbReference type="InParanoid" id="W7XAW5"/>
<keyword evidence="2" id="KW-1185">Reference proteome</keyword>
<dbReference type="AlphaFoldDB" id="W7XAW5"/>
<gene>
    <name evidence="1" type="ORF">TTHERM_001170539</name>
</gene>
<evidence type="ECO:0000313" key="1">
    <source>
        <dbReference type="EMBL" id="EWS76525.1"/>
    </source>
</evidence>
<dbReference type="KEGG" id="tet:TTHERM_001170539"/>
<dbReference type="GeneID" id="24441860"/>
<sequence length="51" mass="6148">MKMKEGIKLSKSTISTGAQLLWFYKNKPIEDLSLHFRRYLLLRQYLQDLEC</sequence>
<accession>W7XAW5</accession>
<reference evidence="2" key="1">
    <citation type="journal article" date="2006" name="PLoS Biol.">
        <title>Macronuclear genome sequence of the ciliate Tetrahymena thermophila, a model eukaryote.</title>
        <authorList>
            <person name="Eisen J.A."/>
            <person name="Coyne R.S."/>
            <person name="Wu M."/>
            <person name="Wu D."/>
            <person name="Thiagarajan M."/>
            <person name="Wortman J.R."/>
            <person name="Badger J.H."/>
            <person name="Ren Q."/>
            <person name="Amedeo P."/>
            <person name="Jones K.M."/>
            <person name="Tallon L.J."/>
            <person name="Delcher A.L."/>
            <person name="Salzberg S.L."/>
            <person name="Silva J.C."/>
            <person name="Haas B.J."/>
            <person name="Majoros W.H."/>
            <person name="Farzad M."/>
            <person name="Carlton J.M."/>
            <person name="Smith R.K. Jr."/>
            <person name="Garg J."/>
            <person name="Pearlman R.E."/>
            <person name="Karrer K.M."/>
            <person name="Sun L."/>
            <person name="Manning G."/>
            <person name="Elde N.C."/>
            <person name="Turkewitz A.P."/>
            <person name="Asai D.J."/>
            <person name="Wilkes D.E."/>
            <person name="Wang Y."/>
            <person name="Cai H."/>
            <person name="Collins K."/>
            <person name="Stewart B.A."/>
            <person name="Lee S.R."/>
            <person name="Wilamowska K."/>
            <person name="Weinberg Z."/>
            <person name="Ruzzo W.L."/>
            <person name="Wloga D."/>
            <person name="Gaertig J."/>
            <person name="Frankel J."/>
            <person name="Tsao C.-C."/>
            <person name="Gorovsky M.A."/>
            <person name="Keeling P.J."/>
            <person name="Waller R.F."/>
            <person name="Patron N.J."/>
            <person name="Cherry J.M."/>
            <person name="Stover N.A."/>
            <person name="Krieger C.J."/>
            <person name="del Toro C."/>
            <person name="Ryder H.F."/>
            <person name="Williamson S.C."/>
            <person name="Barbeau R.A."/>
            <person name="Hamilton E.P."/>
            <person name="Orias E."/>
        </authorList>
    </citation>
    <scope>NUCLEOTIDE SEQUENCE [LARGE SCALE GENOMIC DNA]</scope>
    <source>
        <strain evidence="2">SB210</strain>
    </source>
</reference>
<evidence type="ECO:0000313" key="2">
    <source>
        <dbReference type="Proteomes" id="UP000009168"/>
    </source>
</evidence>